<keyword evidence="3" id="KW-1185">Reference proteome</keyword>
<dbReference type="AlphaFoldDB" id="A0AA40AJ09"/>
<dbReference type="InterPro" id="IPR036869">
    <property type="entry name" value="J_dom_sf"/>
</dbReference>
<dbReference type="CDD" id="cd06257">
    <property type="entry name" value="DnaJ"/>
    <property type="match status" value="1"/>
</dbReference>
<reference evidence="2" key="1">
    <citation type="submission" date="2023-06" db="EMBL/GenBank/DDBJ databases">
        <title>Genome-scale phylogeny and comparative genomics of the fungal order Sordariales.</title>
        <authorList>
            <consortium name="Lawrence Berkeley National Laboratory"/>
            <person name="Hensen N."/>
            <person name="Bonometti L."/>
            <person name="Westerberg I."/>
            <person name="Brannstrom I.O."/>
            <person name="Guillou S."/>
            <person name="Cros-Aarteil S."/>
            <person name="Calhoun S."/>
            <person name="Haridas S."/>
            <person name="Kuo A."/>
            <person name="Mondo S."/>
            <person name="Pangilinan J."/>
            <person name="Riley R."/>
            <person name="LaButti K."/>
            <person name="Andreopoulos B."/>
            <person name="Lipzen A."/>
            <person name="Chen C."/>
            <person name="Yanf M."/>
            <person name="Daum C."/>
            <person name="Ng V."/>
            <person name="Clum A."/>
            <person name="Steindorff A."/>
            <person name="Ohm R."/>
            <person name="Martin F."/>
            <person name="Silar P."/>
            <person name="Natvig D."/>
            <person name="Lalanne C."/>
            <person name="Gautier V."/>
            <person name="Ament-velasquez S.L."/>
            <person name="Kruys A."/>
            <person name="Hutchinson M.I."/>
            <person name="Powell A.J."/>
            <person name="Barry K."/>
            <person name="Miller A.N."/>
            <person name="Grigoriev I.V."/>
            <person name="Debuchy R."/>
            <person name="Gladieux P."/>
            <person name="Thoren M.H."/>
            <person name="Johannesson H."/>
        </authorList>
    </citation>
    <scope>NUCLEOTIDE SEQUENCE</scope>
    <source>
        <strain evidence="2">SMH2392-1A</strain>
    </source>
</reference>
<dbReference type="PROSITE" id="PS50076">
    <property type="entry name" value="DNAJ_2"/>
    <property type="match status" value="1"/>
</dbReference>
<feature type="domain" description="J" evidence="1">
    <location>
        <begin position="9"/>
        <end position="71"/>
    </location>
</feature>
<proteinExistence type="predicted"/>
<evidence type="ECO:0000313" key="3">
    <source>
        <dbReference type="Proteomes" id="UP001172101"/>
    </source>
</evidence>
<evidence type="ECO:0000259" key="1">
    <source>
        <dbReference type="PROSITE" id="PS50076"/>
    </source>
</evidence>
<dbReference type="PANTHER" id="PTHR44825">
    <property type="match status" value="1"/>
</dbReference>
<dbReference type="Proteomes" id="UP001172101">
    <property type="component" value="Unassembled WGS sequence"/>
</dbReference>
<sequence>MASTPKFVNHYQVLRISSTATEAEIKKAFHKQSLLTHPDKMGNTPKNHAAFCAVNEAHRILSDPKLKRDYD</sequence>
<name>A0AA40AJ09_9PEZI</name>
<dbReference type="InterPro" id="IPR001623">
    <property type="entry name" value="DnaJ_domain"/>
</dbReference>
<dbReference type="SMART" id="SM00271">
    <property type="entry name" value="DnaJ"/>
    <property type="match status" value="1"/>
</dbReference>
<dbReference type="GeneID" id="85321111"/>
<dbReference type="PRINTS" id="PR00625">
    <property type="entry name" value="JDOMAIN"/>
</dbReference>
<dbReference type="RefSeq" id="XP_060295569.1">
    <property type="nucleotide sequence ID" value="XM_060437841.1"/>
</dbReference>
<protein>
    <submittedName>
        <fullName evidence="2">DnaJ domain-containing protein</fullName>
    </submittedName>
</protein>
<dbReference type="PANTHER" id="PTHR44825:SF1">
    <property type="entry name" value="DNAJ HOMOLOG SUBFAMILY C MEMBER 4"/>
    <property type="match status" value="1"/>
</dbReference>
<evidence type="ECO:0000313" key="2">
    <source>
        <dbReference type="EMBL" id="KAK0716776.1"/>
    </source>
</evidence>
<accession>A0AA40AJ09</accession>
<dbReference type="InterPro" id="IPR052763">
    <property type="entry name" value="DnaJ_C4"/>
</dbReference>
<comment type="caution">
    <text evidence="2">The sequence shown here is derived from an EMBL/GenBank/DDBJ whole genome shotgun (WGS) entry which is preliminary data.</text>
</comment>
<dbReference type="EMBL" id="JAUIRO010000004">
    <property type="protein sequence ID" value="KAK0716776.1"/>
    <property type="molecule type" value="Genomic_DNA"/>
</dbReference>
<dbReference type="SUPFAM" id="SSF46565">
    <property type="entry name" value="Chaperone J-domain"/>
    <property type="match status" value="1"/>
</dbReference>
<feature type="non-terminal residue" evidence="2">
    <location>
        <position position="71"/>
    </location>
</feature>
<organism evidence="2 3">
    <name type="scientific">Lasiosphaeria miniovina</name>
    <dbReference type="NCBI Taxonomy" id="1954250"/>
    <lineage>
        <taxon>Eukaryota</taxon>
        <taxon>Fungi</taxon>
        <taxon>Dikarya</taxon>
        <taxon>Ascomycota</taxon>
        <taxon>Pezizomycotina</taxon>
        <taxon>Sordariomycetes</taxon>
        <taxon>Sordariomycetidae</taxon>
        <taxon>Sordariales</taxon>
        <taxon>Lasiosphaeriaceae</taxon>
        <taxon>Lasiosphaeria</taxon>
    </lineage>
</organism>
<gene>
    <name evidence="2" type="ORF">B0T26DRAFT_646754</name>
</gene>
<dbReference type="Gene3D" id="1.10.287.110">
    <property type="entry name" value="DnaJ domain"/>
    <property type="match status" value="1"/>
</dbReference>
<dbReference type="Pfam" id="PF00226">
    <property type="entry name" value="DnaJ"/>
    <property type="match status" value="1"/>
</dbReference>